<dbReference type="InterPro" id="IPR000485">
    <property type="entry name" value="AsnC-type_HTH_dom"/>
</dbReference>
<dbReference type="STRING" id="692418.SAMN04488029_0804"/>
<protein>
    <submittedName>
        <fullName evidence="5">Lrp/AsnC family transcriptional regulator</fullName>
    </submittedName>
</protein>
<sequence length="155" mass="18036">MTQLDATDIKILNVLQEEGRITNKALSEKLGLSTTPIFERMKRLEKDGVIAKYVALLNHKKIDRKLTVFVSISLKNHTRSYLEKFIEEMNQFKEVQEVYHIAGDFDYMLKIVTRDIETYQKFILANLSVNSNIAHVKSQFVLSRDKYTTAYKLDS</sequence>
<dbReference type="AlphaFoldDB" id="A0A1W2G709"/>
<dbReference type="Gene3D" id="1.10.10.10">
    <property type="entry name" value="Winged helix-like DNA-binding domain superfamily/Winged helix DNA-binding domain"/>
    <property type="match status" value="1"/>
</dbReference>
<keyword evidence="2" id="KW-0238">DNA-binding</keyword>
<reference evidence="5 6" key="1">
    <citation type="submission" date="2017-04" db="EMBL/GenBank/DDBJ databases">
        <authorList>
            <person name="Afonso C.L."/>
            <person name="Miller P.J."/>
            <person name="Scott M.A."/>
            <person name="Spackman E."/>
            <person name="Goraichik I."/>
            <person name="Dimitrov K.M."/>
            <person name="Suarez D.L."/>
            <person name="Swayne D.E."/>
        </authorList>
    </citation>
    <scope>NUCLEOTIDE SEQUENCE [LARGE SCALE GENOMIC DNA]</scope>
    <source>
        <strain evidence="5 6">DSM 26133</strain>
    </source>
</reference>
<dbReference type="EMBL" id="FWYF01000001">
    <property type="protein sequence ID" value="SMD32459.1"/>
    <property type="molecule type" value="Genomic_DNA"/>
</dbReference>
<dbReference type="InterPro" id="IPR011008">
    <property type="entry name" value="Dimeric_a/b-barrel"/>
</dbReference>
<gene>
    <name evidence="5" type="ORF">SAMN04488029_0804</name>
</gene>
<feature type="domain" description="HTH asnC-type" evidence="4">
    <location>
        <begin position="4"/>
        <end position="65"/>
    </location>
</feature>
<dbReference type="PANTHER" id="PTHR30154:SF34">
    <property type="entry name" value="TRANSCRIPTIONAL REGULATOR AZLB"/>
    <property type="match status" value="1"/>
</dbReference>
<dbReference type="PRINTS" id="PR00033">
    <property type="entry name" value="HTHASNC"/>
</dbReference>
<dbReference type="Pfam" id="PF13412">
    <property type="entry name" value="HTH_24"/>
    <property type="match status" value="1"/>
</dbReference>
<evidence type="ECO:0000259" key="4">
    <source>
        <dbReference type="PROSITE" id="PS50956"/>
    </source>
</evidence>
<dbReference type="Gene3D" id="3.30.70.920">
    <property type="match status" value="1"/>
</dbReference>
<keyword evidence="3" id="KW-0804">Transcription</keyword>
<organism evidence="5 6">
    <name type="scientific">Reichenbachiella faecimaris</name>
    <dbReference type="NCBI Taxonomy" id="692418"/>
    <lineage>
        <taxon>Bacteria</taxon>
        <taxon>Pseudomonadati</taxon>
        <taxon>Bacteroidota</taxon>
        <taxon>Cytophagia</taxon>
        <taxon>Cytophagales</taxon>
        <taxon>Reichenbachiellaceae</taxon>
        <taxon>Reichenbachiella</taxon>
    </lineage>
</organism>
<evidence type="ECO:0000313" key="6">
    <source>
        <dbReference type="Proteomes" id="UP000192472"/>
    </source>
</evidence>
<dbReference type="OrthoDB" id="9800326at2"/>
<evidence type="ECO:0000256" key="2">
    <source>
        <dbReference type="ARBA" id="ARBA00023125"/>
    </source>
</evidence>
<accession>A0A1W2G709</accession>
<evidence type="ECO:0000313" key="5">
    <source>
        <dbReference type="EMBL" id="SMD32459.1"/>
    </source>
</evidence>
<dbReference type="GO" id="GO:0043200">
    <property type="term" value="P:response to amino acid"/>
    <property type="evidence" value="ECO:0007669"/>
    <property type="project" value="TreeGrafter"/>
</dbReference>
<dbReference type="InterPro" id="IPR019887">
    <property type="entry name" value="Tscrpt_reg_AsnC/Lrp_C"/>
</dbReference>
<dbReference type="CDD" id="cd00090">
    <property type="entry name" value="HTH_ARSR"/>
    <property type="match status" value="1"/>
</dbReference>
<dbReference type="GO" id="GO:0043565">
    <property type="term" value="F:sequence-specific DNA binding"/>
    <property type="evidence" value="ECO:0007669"/>
    <property type="project" value="InterPro"/>
</dbReference>
<dbReference type="GO" id="GO:0006355">
    <property type="term" value="P:regulation of DNA-templated transcription"/>
    <property type="evidence" value="ECO:0007669"/>
    <property type="project" value="UniProtKB-ARBA"/>
</dbReference>
<dbReference type="SMART" id="SM00344">
    <property type="entry name" value="HTH_ASNC"/>
    <property type="match status" value="1"/>
</dbReference>
<dbReference type="InterPro" id="IPR011991">
    <property type="entry name" value="ArsR-like_HTH"/>
</dbReference>
<dbReference type="PANTHER" id="PTHR30154">
    <property type="entry name" value="LEUCINE-RESPONSIVE REGULATORY PROTEIN"/>
    <property type="match status" value="1"/>
</dbReference>
<proteinExistence type="predicted"/>
<dbReference type="Pfam" id="PF01037">
    <property type="entry name" value="AsnC_trans_reg"/>
    <property type="match status" value="1"/>
</dbReference>
<dbReference type="SUPFAM" id="SSF54909">
    <property type="entry name" value="Dimeric alpha+beta barrel"/>
    <property type="match status" value="1"/>
</dbReference>
<name>A0A1W2G709_REIFA</name>
<dbReference type="PROSITE" id="PS50956">
    <property type="entry name" value="HTH_ASNC_2"/>
    <property type="match status" value="1"/>
</dbReference>
<dbReference type="InterPro" id="IPR019888">
    <property type="entry name" value="Tscrpt_reg_AsnC-like"/>
</dbReference>
<dbReference type="GO" id="GO:0005829">
    <property type="term" value="C:cytosol"/>
    <property type="evidence" value="ECO:0007669"/>
    <property type="project" value="TreeGrafter"/>
</dbReference>
<keyword evidence="1" id="KW-0805">Transcription regulation</keyword>
<dbReference type="InterPro" id="IPR036390">
    <property type="entry name" value="WH_DNA-bd_sf"/>
</dbReference>
<dbReference type="InterPro" id="IPR036388">
    <property type="entry name" value="WH-like_DNA-bd_sf"/>
</dbReference>
<dbReference type="Proteomes" id="UP000192472">
    <property type="component" value="Unassembled WGS sequence"/>
</dbReference>
<evidence type="ECO:0000256" key="3">
    <source>
        <dbReference type="ARBA" id="ARBA00023163"/>
    </source>
</evidence>
<dbReference type="SUPFAM" id="SSF46785">
    <property type="entry name" value="Winged helix' DNA-binding domain"/>
    <property type="match status" value="1"/>
</dbReference>
<keyword evidence="6" id="KW-1185">Reference proteome</keyword>
<dbReference type="RefSeq" id="WP_084371117.1">
    <property type="nucleotide sequence ID" value="NZ_FWYF01000001.1"/>
</dbReference>
<evidence type="ECO:0000256" key="1">
    <source>
        <dbReference type="ARBA" id="ARBA00023015"/>
    </source>
</evidence>